<feature type="compositionally biased region" description="Polar residues" evidence="1">
    <location>
        <begin position="507"/>
        <end position="519"/>
    </location>
</feature>
<evidence type="ECO:0008006" key="4">
    <source>
        <dbReference type="Google" id="ProtNLM"/>
    </source>
</evidence>
<evidence type="ECO:0000313" key="3">
    <source>
        <dbReference type="Proteomes" id="UP001314263"/>
    </source>
</evidence>
<dbReference type="Proteomes" id="UP001314263">
    <property type="component" value="Unassembled WGS sequence"/>
</dbReference>
<accession>A0AAV1I138</accession>
<feature type="region of interest" description="Disordered" evidence="1">
    <location>
        <begin position="501"/>
        <end position="521"/>
    </location>
</feature>
<comment type="caution">
    <text evidence="2">The sequence shown here is derived from an EMBL/GenBank/DDBJ whole genome shotgun (WGS) entry which is preliminary data.</text>
</comment>
<evidence type="ECO:0000256" key="1">
    <source>
        <dbReference type="SAM" id="MobiDB-lite"/>
    </source>
</evidence>
<feature type="region of interest" description="Disordered" evidence="1">
    <location>
        <begin position="738"/>
        <end position="760"/>
    </location>
</feature>
<proteinExistence type="predicted"/>
<feature type="region of interest" description="Disordered" evidence="1">
    <location>
        <begin position="376"/>
        <end position="473"/>
    </location>
</feature>
<evidence type="ECO:0000313" key="2">
    <source>
        <dbReference type="EMBL" id="CAK0772307.1"/>
    </source>
</evidence>
<feature type="region of interest" description="Disordered" evidence="1">
    <location>
        <begin position="806"/>
        <end position="847"/>
    </location>
</feature>
<organism evidence="2 3">
    <name type="scientific">Coccomyxa viridis</name>
    <dbReference type="NCBI Taxonomy" id="1274662"/>
    <lineage>
        <taxon>Eukaryota</taxon>
        <taxon>Viridiplantae</taxon>
        <taxon>Chlorophyta</taxon>
        <taxon>core chlorophytes</taxon>
        <taxon>Trebouxiophyceae</taxon>
        <taxon>Trebouxiophyceae incertae sedis</taxon>
        <taxon>Coccomyxaceae</taxon>
        <taxon>Coccomyxa</taxon>
    </lineage>
</organism>
<dbReference type="EMBL" id="CAUYUE010000005">
    <property type="protein sequence ID" value="CAK0772307.1"/>
    <property type="molecule type" value="Genomic_DNA"/>
</dbReference>
<feature type="compositionally biased region" description="Polar residues" evidence="1">
    <location>
        <begin position="442"/>
        <end position="453"/>
    </location>
</feature>
<dbReference type="AlphaFoldDB" id="A0AAV1I138"/>
<protein>
    <recommendedName>
        <fullName evidence="4">TOG domain-containing protein</fullName>
    </recommendedName>
</protein>
<sequence length="933" mass="99780">MLAVNYRPQLEELQLAGSYLHVAERLLHSWHVPLLNVAGIHLHRNGRLDCSLHQAMRPKQKTPSSVSDLRCRTRTALLGLEDRDVAPQAHQGALRLIAGLTSEWELDHVLRDILDMSGCEASARRLRCRLASHVLQRPVLSRDEKLVSMLVKKLIAVAALEKQAAAIEDLSGLTQETAKTALAMHAQLSTAARDDWAGTALLRPMLQGAIRSPEKQTASNLFHLVHVTLTAIFESGQSSCMEAAATSALKQMLSSLSAGHNGVVVPEEFQALQQCADMLGGRMAPSMVDLMLRQCAKHAQHSSVWAVRKHAVDALGALAAALQVYKQADDEWQLEKSDSLAVLQSHRAAMEALLADVKYDKIAHVRQAAQKAIAEMQRIPMPSLPGADPRLEEASEHGSASGSSAFTTDSQLQENGDTAGQQKQGNFEPTSLVPREDRSPLQRLNGSAGQASAHSVAKQHCATGTNNRMSMKSKPGVLAVKRAARPRAADQVDFGVQIYAKPPPPQSCESSQAVGTSDRGSGDVATVQVQIASGAGKERGQPVVTLEPMHNSPGLPLDASPLLQQLRLFQDQLQQLAATPAQKPPISQEPHQRICEPPTHLAQLQQFSTPQALKGDRARAEQSCHTHASTGVTEQGGRMDMTTPSGAASHEVFRQAMMQRLRAQSQDLSTALSNLNTPESVHTMCATSSYEAWPRQQHIWRDAVAEHLGERVGSPASRALDSIRSALGALPAEPTVASSSAAAPHVGSSRPSTAEDLRLGSSWRPSRFDTCLSGSTVDADINEADRGSTGMLPGIERELNRLLGPKKATAGPSVGSPGMQSTPAAAAAAGPCSVSGSSHDEPGSLARVHSNPLFKEDRDSTAAAGGQDLQALKDGSDYLALREDGQVAGTVGQALNMSVRLDGGDHREASANLSVLRRKLNEDLRALQLLLED</sequence>
<gene>
    <name evidence="2" type="ORF">CVIRNUC_003949</name>
</gene>
<reference evidence="2 3" key="1">
    <citation type="submission" date="2023-10" db="EMBL/GenBank/DDBJ databases">
        <authorList>
            <person name="Maclean D."/>
            <person name="Macfadyen A."/>
        </authorList>
    </citation>
    <scope>NUCLEOTIDE SEQUENCE [LARGE SCALE GENOMIC DNA]</scope>
</reference>
<feature type="compositionally biased region" description="Polar residues" evidence="1">
    <location>
        <begin position="406"/>
        <end position="429"/>
    </location>
</feature>
<keyword evidence="3" id="KW-1185">Reference proteome</keyword>
<name>A0AAV1I138_9CHLO</name>